<dbReference type="PANTHER" id="PTHR43861:SF3">
    <property type="entry name" value="PUTATIVE (AFU_ORTHOLOGUE AFUA_2G14390)-RELATED"/>
    <property type="match status" value="1"/>
</dbReference>
<dbReference type="CDD" id="cd02440">
    <property type="entry name" value="AdoMet_MTases"/>
    <property type="match status" value="1"/>
</dbReference>
<evidence type="ECO:0000256" key="2">
    <source>
        <dbReference type="ARBA" id="ARBA00022679"/>
    </source>
</evidence>
<evidence type="ECO:0000313" key="5">
    <source>
        <dbReference type="EMBL" id="MFC5749856.1"/>
    </source>
</evidence>
<dbReference type="InterPro" id="IPR013216">
    <property type="entry name" value="Methyltransf_11"/>
</dbReference>
<comment type="caution">
    <text evidence="5">The sequence shown here is derived from an EMBL/GenBank/DDBJ whole genome shotgun (WGS) entry which is preliminary data.</text>
</comment>
<sequence>MMNKSHLAYLSSPEWAEALRTDLLPWLQEVAELGDHVLEIGPGYGLTTELLVSLAPRVTAVEIDPRLAAEVRARLGDAPVEVIEGDAGALDLAPDRFSAATCFSMLHHLESPAAQDRLFARLHGALRPGAALLGVESIDGEMIRRGHVDDTYVPVDPATLGQRLEAVGFTGTVVETVSDYQFRFIARKPGDGHGSKR</sequence>
<organism evidence="5 6">
    <name type="scientific">Actinomadura rugatobispora</name>
    <dbReference type="NCBI Taxonomy" id="1994"/>
    <lineage>
        <taxon>Bacteria</taxon>
        <taxon>Bacillati</taxon>
        <taxon>Actinomycetota</taxon>
        <taxon>Actinomycetes</taxon>
        <taxon>Streptosporangiales</taxon>
        <taxon>Thermomonosporaceae</taxon>
        <taxon>Actinomadura</taxon>
    </lineage>
</organism>
<evidence type="ECO:0000256" key="1">
    <source>
        <dbReference type="ARBA" id="ARBA00022603"/>
    </source>
</evidence>
<keyword evidence="1 5" id="KW-0489">Methyltransferase</keyword>
<dbReference type="SMART" id="SM00650">
    <property type="entry name" value="rADc"/>
    <property type="match status" value="1"/>
</dbReference>
<evidence type="ECO:0000256" key="3">
    <source>
        <dbReference type="ARBA" id="ARBA00022691"/>
    </source>
</evidence>
<dbReference type="GO" id="GO:0061542">
    <property type="term" value="F:3-demethylubiquinol 3-O-methyltransferase activity"/>
    <property type="evidence" value="ECO:0007669"/>
    <property type="project" value="UniProtKB-EC"/>
</dbReference>
<dbReference type="Gene3D" id="3.40.50.150">
    <property type="entry name" value="Vaccinia Virus protein VP39"/>
    <property type="match status" value="1"/>
</dbReference>
<dbReference type="Proteomes" id="UP001596074">
    <property type="component" value="Unassembled WGS sequence"/>
</dbReference>
<keyword evidence="2 5" id="KW-0808">Transferase</keyword>
<reference evidence="6" key="1">
    <citation type="journal article" date="2019" name="Int. J. Syst. Evol. Microbiol.">
        <title>The Global Catalogue of Microorganisms (GCM) 10K type strain sequencing project: providing services to taxonomists for standard genome sequencing and annotation.</title>
        <authorList>
            <consortium name="The Broad Institute Genomics Platform"/>
            <consortium name="The Broad Institute Genome Sequencing Center for Infectious Disease"/>
            <person name="Wu L."/>
            <person name="Ma J."/>
        </authorList>
    </citation>
    <scope>NUCLEOTIDE SEQUENCE [LARGE SCALE GENOMIC DNA]</scope>
    <source>
        <strain evidence="6">KCTC 42087</strain>
    </source>
</reference>
<evidence type="ECO:0000313" key="6">
    <source>
        <dbReference type="Proteomes" id="UP001596074"/>
    </source>
</evidence>
<dbReference type="EMBL" id="JBHSON010000046">
    <property type="protein sequence ID" value="MFC5749856.1"/>
    <property type="molecule type" value="Genomic_DNA"/>
</dbReference>
<evidence type="ECO:0000259" key="4">
    <source>
        <dbReference type="SMART" id="SM00650"/>
    </source>
</evidence>
<name>A0ABW1A5K0_9ACTN</name>
<dbReference type="InterPro" id="IPR029063">
    <property type="entry name" value="SAM-dependent_MTases_sf"/>
</dbReference>
<dbReference type="Pfam" id="PF08241">
    <property type="entry name" value="Methyltransf_11"/>
    <property type="match status" value="1"/>
</dbReference>
<dbReference type="GO" id="GO:0102208">
    <property type="term" value="F:2-polyprenyl-6-hydroxyphenol methylase activity"/>
    <property type="evidence" value="ECO:0007669"/>
    <property type="project" value="UniProtKB-EC"/>
</dbReference>
<gene>
    <name evidence="5" type="ORF">ACFPZN_29875</name>
</gene>
<dbReference type="RefSeq" id="WP_378285580.1">
    <property type="nucleotide sequence ID" value="NZ_JBHSON010000046.1"/>
</dbReference>
<dbReference type="EC" id="2.1.1.64" evidence="5"/>
<dbReference type="PANTHER" id="PTHR43861">
    <property type="entry name" value="TRANS-ACONITATE 2-METHYLTRANSFERASE-RELATED"/>
    <property type="match status" value="1"/>
</dbReference>
<dbReference type="GO" id="GO:0032259">
    <property type="term" value="P:methylation"/>
    <property type="evidence" value="ECO:0007669"/>
    <property type="project" value="UniProtKB-KW"/>
</dbReference>
<keyword evidence="6" id="KW-1185">Reference proteome</keyword>
<accession>A0ABW1A5K0</accession>
<dbReference type="InterPro" id="IPR020598">
    <property type="entry name" value="rRNA_Ade_methylase_Trfase_N"/>
</dbReference>
<dbReference type="SUPFAM" id="SSF53335">
    <property type="entry name" value="S-adenosyl-L-methionine-dependent methyltransferases"/>
    <property type="match status" value="1"/>
</dbReference>
<proteinExistence type="predicted"/>
<keyword evidence="3" id="KW-0949">S-adenosyl-L-methionine</keyword>
<dbReference type="EC" id="2.1.1.222" evidence="5"/>
<feature type="domain" description="Ribosomal RNA adenine methylase transferase N-terminal" evidence="4">
    <location>
        <begin position="26"/>
        <end position="139"/>
    </location>
</feature>
<protein>
    <submittedName>
        <fullName evidence="5">Class I SAM-dependent methyltransferase</fullName>
        <ecNumber evidence="5">2.1.1.222</ecNumber>
        <ecNumber evidence="5">2.1.1.64</ecNumber>
    </submittedName>
</protein>